<dbReference type="GO" id="GO:0015035">
    <property type="term" value="F:protein-disulfide reductase activity"/>
    <property type="evidence" value="ECO:0007669"/>
    <property type="project" value="InterPro"/>
</dbReference>
<accession>A0A6S6U575</accession>
<evidence type="ECO:0000313" key="1">
    <source>
        <dbReference type="EMBL" id="CAA6828166.1"/>
    </source>
</evidence>
<dbReference type="PANTHER" id="PTHR34290">
    <property type="entry name" value="SI:CH73-390P7.2"/>
    <property type="match status" value="1"/>
</dbReference>
<dbReference type="InterPro" id="IPR044691">
    <property type="entry name" value="DCC1_Trx"/>
</dbReference>
<dbReference type="EMBL" id="CACVAY010000146">
    <property type="protein sequence ID" value="CAA6828166.1"/>
    <property type="molecule type" value="Genomic_DNA"/>
</dbReference>
<sequence length="130" mass="15105">MATQNNVLKNNKQLMCFYDGECPVCEFEIKTMKKLDKDEKVDFIDITKDPQVLEEAGITYQEAMDKMHVIDAEKGLQSGVSGFILLWQKLPFYRHLAVIVQKIPGSQSVLEWGYKIFAKHRHRLKRKSTN</sequence>
<dbReference type="InterPro" id="IPR007263">
    <property type="entry name" value="DCC1-like"/>
</dbReference>
<reference evidence="1" key="1">
    <citation type="submission" date="2020-01" db="EMBL/GenBank/DDBJ databases">
        <authorList>
            <person name="Meier V. D."/>
            <person name="Meier V D."/>
        </authorList>
    </citation>
    <scope>NUCLEOTIDE SEQUENCE</scope>
    <source>
        <strain evidence="1">HLG_WM_MAG_07</strain>
    </source>
</reference>
<proteinExistence type="predicted"/>
<dbReference type="Pfam" id="PF04134">
    <property type="entry name" value="DCC1-like"/>
    <property type="match status" value="1"/>
</dbReference>
<name>A0A6S6U575_9GAMM</name>
<protein>
    <submittedName>
        <fullName evidence="1">DUF393 domain-containing protein</fullName>
    </submittedName>
</protein>
<organism evidence="1">
    <name type="scientific">uncultured Thiotrichaceae bacterium</name>
    <dbReference type="NCBI Taxonomy" id="298394"/>
    <lineage>
        <taxon>Bacteria</taxon>
        <taxon>Pseudomonadati</taxon>
        <taxon>Pseudomonadota</taxon>
        <taxon>Gammaproteobacteria</taxon>
        <taxon>Thiotrichales</taxon>
        <taxon>Thiotrichaceae</taxon>
        <taxon>environmental samples</taxon>
    </lineage>
</organism>
<dbReference type="PANTHER" id="PTHR34290:SF2">
    <property type="entry name" value="OS04G0668800 PROTEIN"/>
    <property type="match status" value="1"/>
</dbReference>
<dbReference type="AlphaFoldDB" id="A0A6S6U575"/>
<gene>
    <name evidence="1" type="ORF">HELGO_WM8891</name>
</gene>